<reference evidence="2" key="3">
    <citation type="submission" date="2025-08" db="UniProtKB">
        <authorList>
            <consortium name="Ensembl"/>
        </authorList>
    </citation>
    <scope>IDENTIFICATION</scope>
</reference>
<dbReference type="OMA" id="ITYIWFT"/>
<reference evidence="2" key="2">
    <citation type="journal article" date="2008" name="Genome Biol.">
        <title>Improved genome assembly and evidence-based global gene model set for the chordate Ciona intestinalis: new insight into intron and operon populations.</title>
        <authorList>
            <person name="Satou Y."/>
            <person name="Mineta K."/>
            <person name="Ogasawara M."/>
            <person name="Sasakura Y."/>
            <person name="Shoguchi E."/>
            <person name="Ueno K."/>
            <person name="Yamada L."/>
            <person name="Matsumoto J."/>
            <person name="Wasserscheid J."/>
            <person name="Dewar K."/>
            <person name="Wiley G.B."/>
            <person name="Macmil S.L."/>
            <person name="Roe B.A."/>
            <person name="Zeller R.W."/>
            <person name="Hastings K.E."/>
            <person name="Lemaire P."/>
            <person name="Lindquist E."/>
            <person name="Endo T."/>
            <person name="Hotta K."/>
            <person name="Inaba K."/>
        </authorList>
    </citation>
    <scope>NUCLEOTIDE SEQUENCE [LARGE SCALE GENOMIC DNA]</scope>
    <source>
        <strain evidence="2">wild type</strain>
    </source>
</reference>
<sequence length="68" mass="7668">ENKPSKTYSAIDLFRIPAIRFVTVKITYIWFTNSFVFYGLTLNTGALAGDIFLNNLFVGIVSLLSYLV</sequence>
<protein>
    <submittedName>
        <fullName evidence="2">Uncharacterized protein</fullName>
    </submittedName>
</protein>
<dbReference type="Ensembl" id="ENSCINT00000031617.1">
    <property type="protein sequence ID" value="ENSCINP00000036309.1"/>
    <property type="gene ID" value="ENSCING00000021085.1"/>
</dbReference>
<reference evidence="2" key="4">
    <citation type="submission" date="2025-09" db="UniProtKB">
        <authorList>
            <consortium name="Ensembl"/>
        </authorList>
    </citation>
    <scope>IDENTIFICATION</scope>
</reference>
<proteinExistence type="predicted"/>
<keyword evidence="3" id="KW-1185">Reference proteome</keyword>
<accession>H2Y324</accession>
<dbReference type="AlphaFoldDB" id="H2Y324"/>
<evidence type="ECO:0000313" key="2">
    <source>
        <dbReference type="Ensembl" id="ENSCINP00000036309.1"/>
    </source>
</evidence>
<keyword evidence="1" id="KW-1133">Transmembrane helix</keyword>
<evidence type="ECO:0000313" key="3">
    <source>
        <dbReference type="Proteomes" id="UP000008144"/>
    </source>
</evidence>
<dbReference type="Proteomes" id="UP000008144">
    <property type="component" value="Chromosome 13"/>
</dbReference>
<evidence type="ECO:0000256" key="1">
    <source>
        <dbReference type="SAM" id="Phobius"/>
    </source>
</evidence>
<organism evidence="2 3">
    <name type="scientific">Ciona intestinalis</name>
    <name type="common">Transparent sea squirt</name>
    <name type="synonym">Ascidia intestinalis</name>
    <dbReference type="NCBI Taxonomy" id="7719"/>
    <lineage>
        <taxon>Eukaryota</taxon>
        <taxon>Metazoa</taxon>
        <taxon>Chordata</taxon>
        <taxon>Tunicata</taxon>
        <taxon>Ascidiacea</taxon>
        <taxon>Phlebobranchia</taxon>
        <taxon>Cionidae</taxon>
        <taxon>Ciona</taxon>
    </lineage>
</organism>
<dbReference type="EMBL" id="EAAA01001109">
    <property type="status" value="NOT_ANNOTATED_CDS"/>
    <property type="molecule type" value="Genomic_DNA"/>
</dbReference>
<keyword evidence="1" id="KW-0472">Membrane</keyword>
<dbReference type="HOGENOM" id="CLU_2800513_0_0_1"/>
<dbReference type="InParanoid" id="H2Y324"/>
<name>H2Y324_CIOIN</name>
<keyword evidence="1" id="KW-0812">Transmembrane</keyword>
<reference evidence="3" key="1">
    <citation type="journal article" date="2002" name="Science">
        <title>The draft genome of Ciona intestinalis: insights into chordate and vertebrate origins.</title>
        <authorList>
            <person name="Dehal P."/>
            <person name="Satou Y."/>
            <person name="Campbell R.K."/>
            <person name="Chapman J."/>
            <person name="Degnan B."/>
            <person name="De Tomaso A."/>
            <person name="Davidson B."/>
            <person name="Di Gregorio A."/>
            <person name="Gelpke M."/>
            <person name="Goodstein D.M."/>
            <person name="Harafuji N."/>
            <person name="Hastings K.E."/>
            <person name="Ho I."/>
            <person name="Hotta K."/>
            <person name="Huang W."/>
            <person name="Kawashima T."/>
            <person name="Lemaire P."/>
            <person name="Martinez D."/>
            <person name="Meinertzhagen I.A."/>
            <person name="Necula S."/>
            <person name="Nonaka M."/>
            <person name="Putnam N."/>
            <person name="Rash S."/>
            <person name="Saiga H."/>
            <person name="Satake M."/>
            <person name="Terry A."/>
            <person name="Yamada L."/>
            <person name="Wang H.G."/>
            <person name="Awazu S."/>
            <person name="Azumi K."/>
            <person name="Boore J."/>
            <person name="Branno M."/>
            <person name="Chin-Bow S."/>
            <person name="DeSantis R."/>
            <person name="Doyle S."/>
            <person name="Francino P."/>
            <person name="Keys D.N."/>
            <person name="Haga S."/>
            <person name="Hayashi H."/>
            <person name="Hino K."/>
            <person name="Imai K.S."/>
            <person name="Inaba K."/>
            <person name="Kano S."/>
            <person name="Kobayashi K."/>
            <person name="Kobayashi M."/>
            <person name="Lee B.I."/>
            <person name="Makabe K.W."/>
            <person name="Manohar C."/>
            <person name="Matassi G."/>
            <person name="Medina M."/>
            <person name="Mochizuki Y."/>
            <person name="Mount S."/>
            <person name="Morishita T."/>
            <person name="Miura S."/>
            <person name="Nakayama A."/>
            <person name="Nishizaka S."/>
            <person name="Nomoto H."/>
            <person name="Ohta F."/>
            <person name="Oishi K."/>
            <person name="Rigoutsos I."/>
            <person name="Sano M."/>
            <person name="Sasaki A."/>
            <person name="Sasakura Y."/>
            <person name="Shoguchi E."/>
            <person name="Shin-i T."/>
            <person name="Spagnuolo A."/>
            <person name="Stainier D."/>
            <person name="Suzuki M.M."/>
            <person name="Tassy O."/>
            <person name="Takatori N."/>
            <person name="Tokuoka M."/>
            <person name="Yagi K."/>
            <person name="Yoshizaki F."/>
            <person name="Wada S."/>
            <person name="Zhang C."/>
            <person name="Hyatt P.D."/>
            <person name="Larimer F."/>
            <person name="Detter C."/>
            <person name="Doggett N."/>
            <person name="Glavina T."/>
            <person name="Hawkins T."/>
            <person name="Richardson P."/>
            <person name="Lucas S."/>
            <person name="Kohara Y."/>
            <person name="Levine M."/>
            <person name="Satoh N."/>
            <person name="Rokhsar D.S."/>
        </authorList>
    </citation>
    <scope>NUCLEOTIDE SEQUENCE [LARGE SCALE GENOMIC DNA]</scope>
</reference>
<feature type="transmembrane region" description="Helical" evidence="1">
    <location>
        <begin position="46"/>
        <end position="67"/>
    </location>
</feature>
<feature type="transmembrane region" description="Helical" evidence="1">
    <location>
        <begin position="21"/>
        <end position="40"/>
    </location>
</feature>